<dbReference type="AlphaFoldDB" id="A0A6C0IQ15"/>
<name>A0A6C0IQ15_9ZZZZ</name>
<evidence type="ECO:0000313" key="2">
    <source>
        <dbReference type="EMBL" id="QHT94680.1"/>
    </source>
</evidence>
<dbReference type="EMBL" id="MN740229">
    <property type="protein sequence ID" value="QHT94680.1"/>
    <property type="molecule type" value="Genomic_DNA"/>
</dbReference>
<protein>
    <recommendedName>
        <fullName evidence="1">Deoxynucleoside kinase domain-containing protein</fullName>
    </recommendedName>
</protein>
<dbReference type="PANTHER" id="PTHR10513">
    <property type="entry name" value="DEOXYNUCLEOSIDE KINASE"/>
    <property type="match status" value="1"/>
</dbReference>
<dbReference type="InterPro" id="IPR050566">
    <property type="entry name" value="Deoxyribonucleoside_kinase"/>
</dbReference>
<accession>A0A6C0IQ15</accession>
<proteinExistence type="predicted"/>
<evidence type="ECO:0000259" key="1">
    <source>
        <dbReference type="Pfam" id="PF01712"/>
    </source>
</evidence>
<organism evidence="2">
    <name type="scientific">viral metagenome</name>
    <dbReference type="NCBI Taxonomy" id="1070528"/>
    <lineage>
        <taxon>unclassified sequences</taxon>
        <taxon>metagenomes</taxon>
        <taxon>organismal metagenomes</taxon>
    </lineage>
</organism>
<dbReference type="CDD" id="cd01673">
    <property type="entry name" value="dNK"/>
    <property type="match status" value="1"/>
</dbReference>
<dbReference type="PANTHER" id="PTHR10513:SF35">
    <property type="entry name" value="DEOXYADENOSINE KINASE"/>
    <property type="match status" value="1"/>
</dbReference>
<dbReference type="Gene3D" id="3.40.50.300">
    <property type="entry name" value="P-loop containing nucleotide triphosphate hydrolases"/>
    <property type="match status" value="1"/>
</dbReference>
<dbReference type="GO" id="GO:0005737">
    <property type="term" value="C:cytoplasm"/>
    <property type="evidence" value="ECO:0007669"/>
    <property type="project" value="TreeGrafter"/>
</dbReference>
<dbReference type="GO" id="GO:0005524">
    <property type="term" value="F:ATP binding"/>
    <property type="evidence" value="ECO:0007669"/>
    <property type="project" value="InterPro"/>
</dbReference>
<dbReference type="InterPro" id="IPR027417">
    <property type="entry name" value="P-loop_NTPase"/>
</dbReference>
<dbReference type="PIRSF" id="PIRSF000705">
    <property type="entry name" value="DNK"/>
    <property type="match status" value="1"/>
</dbReference>
<dbReference type="Pfam" id="PF01712">
    <property type="entry name" value="dNK"/>
    <property type="match status" value="1"/>
</dbReference>
<sequence length="239" mass="27851">MSRPKILSIEGNIGAGKTTIVENLQKRFANNKEIVFLREPVDVWDTIRDKNEVTILEKFYNDTNKYAFCFQVMAFATRSVNVKNAIKNNPECKYIICERSLEADNNIFAKMLKDDGKIEDIEYKVYEHFYKNCRDDVTLDGVIYIDSSPNICLERINKRSRDGEGGITCEYLENCKNYHDDWLVNNKQELPVIRIDTNEDVTYDETDKDDKGHLWIDSISQFIFGDDSHAMSLTKQKKE</sequence>
<feature type="domain" description="Deoxynucleoside kinase" evidence="1">
    <location>
        <begin position="7"/>
        <end position="210"/>
    </location>
</feature>
<dbReference type="InterPro" id="IPR031314">
    <property type="entry name" value="DNK_dom"/>
</dbReference>
<dbReference type="GO" id="GO:0019136">
    <property type="term" value="F:deoxynucleoside kinase activity"/>
    <property type="evidence" value="ECO:0007669"/>
    <property type="project" value="InterPro"/>
</dbReference>
<reference evidence="2" key="1">
    <citation type="journal article" date="2020" name="Nature">
        <title>Giant virus diversity and host interactions through global metagenomics.</title>
        <authorList>
            <person name="Schulz F."/>
            <person name="Roux S."/>
            <person name="Paez-Espino D."/>
            <person name="Jungbluth S."/>
            <person name="Walsh D.A."/>
            <person name="Denef V.J."/>
            <person name="McMahon K.D."/>
            <person name="Konstantinidis K.T."/>
            <person name="Eloe-Fadrosh E.A."/>
            <person name="Kyrpides N.C."/>
            <person name="Woyke T."/>
        </authorList>
    </citation>
    <scope>NUCLEOTIDE SEQUENCE</scope>
    <source>
        <strain evidence="2">GVMAG-M-3300024261-26</strain>
    </source>
</reference>
<dbReference type="InterPro" id="IPR002624">
    <property type="entry name" value="DCK/DGK"/>
</dbReference>
<dbReference type="SUPFAM" id="SSF52540">
    <property type="entry name" value="P-loop containing nucleoside triphosphate hydrolases"/>
    <property type="match status" value="1"/>
</dbReference>